<reference evidence="4" key="1">
    <citation type="submission" date="2020-04" db="EMBL/GenBank/DDBJ databases">
        <title>Genome Assembly and Annotation of Botryosphaeria dothidea sdau 11-99, a Latent Pathogen of Apple Fruit Ring Rot in China.</title>
        <authorList>
            <person name="Yu C."/>
            <person name="Diao Y."/>
            <person name="Lu Q."/>
            <person name="Zhao J."/>
            <person name="Cui S."/>
            <person name="Peng C."/>
            <person name="He B."/>
            <person name="Liu H."/>
        </authorList>
    </citation>
    <scope>NUCLEOTIDE SEQUENCE [LARGE SCALE GENOMIC DNA]</scope>
    <source>
        <strain evidence="4">Sdau11-99</strain>
    </source>
</reference>
<dbReference type="InterPro" id="IPR002110">
    <property type="entry name" value="Ankyrin_rpt"/>
</dbReference>
<dbReference type="AlphaFoldDB" id="A0A8H4J254"/>
<dbReference type="OrthoDB" id="539213at2759"/>
<evidence type="ECO:0000313" key="4">
    <source>
        <dbReference type="EMBL" id="KAF4311685.1"/>
    </source>
</evidence>
<dbReference type="SMART" id="SM00248">
    <property type="entry name" value="ANK"/>
    <property type="match status" value="5"/>
</dbReference>
<evidence type="ECO:0000256" key="1">
    <source>
        <dbReference type="ARBA" id="ARBA00022737"/>
    </source>
</evidence>
<dbReference type="EMBL" id="WWBZ02000009">
    <property type="protein sequence ID" value="KAF4311685.1"/>
    <property type="molecule type" value="Genomic_DNA"/>
</dbReference>
<dbReference type="PANTHER" id="PTHR24189:SF50">
    <property type="entry name" value="ANKYRIN REPEAT AND SOCS BOX PROTEIN 2"/>
    <property type="match status" value="1"/>
</dbReference>
<feature type="repeat" description="ANK" evidence="3">
    <location>
        <begin position="20"/>
        <end position="52"/>
    </location>
</feature>
<sequence length="249" mass="27426">MDRDFECECWNEILSTEWIDGFSPLQLAAKKGRVDMVEVLLQAGASVDGIGAANIYSTLDHTIFELYQNLTDDHYQWESTLSFAVEGGLEMVKIILDTGIDANEPPHELEGRTALQKAAQVGDMAIVEYLLDKQADVNAAPAEWRGVTALQAAAINSHFDIAYRLLERGADPNAPGAEEERRTALEGAAEMGRIDMIHLLLDNGADISSADFGVVQFENSVELAQCDGFYAAARMLKRYRERLDTELGP</sequence>
<evidence type="ECO:0000313" key="5">
    <source>
        <dbReference type="Proteomes" id="UP000572817"/>
    </source>
</evidence>
<dbReference type="PROSITE" id="PS50088">
    <property type="entry name" value="ANK_REPEAT"/>
    <property type="match status" value="4"/>
</dbReference>
<dbReference type="PANTHER" id="PTHR24189">
    <property type="entry name" value="MYOTROPHIN"/>
    <property type="match status" value="1"/>
</dbReference>
<accession>A0A8H4J254</accession>
<evidence type="ECO:0000256" key="2">
    <source>
        <dbReference type="ARBA" id="ARBA00023043"/>
    </source>
</evidence>
<dbReference type="Proteomes" id="UP000572817">
    <property type="component" value="Unassembled WGS sequence"/>
</dbReference>
<dbReference type="PROSITE" id="PS50297">
    <property type="entry name" value="ANK_REP_REGION"/>
    <property type="match status" value="4"/>
</dbReference>
<dbReference type="Pfam" id="PF12796">
    <property type="entry name" value="Ank_2"/>
    <property type="match status" value="1"/>
</dbReference>
<feature type="repeat" description="ANK" evidence="3">
    <location>
        <begin position="180"/>
        <end position="212"/>
    </location>
</feature>
<organism evidence="4 5">
    <name type="scientific">Botryosphaeria dothidea</name>
    <dbReference type="NCBI Taxonomy" id="55169"/>
    <lineage>
        <taxon>Eukaryota</taxon>
        <taxon>Fungi</taxon>
        <taxon>Dikarya</taxon>
        <taxon>Ascomycota</taxon>
        <taxon>Pezizomycotina</taxon>
        <taxon>Dothideomycetes</taxon>
        <taxon>Dothideomycetes incertae sedis</taxon>
        <taxon>Botryosphaeriales</taxon>
        <taxon>Botryosphaeriaceae</taxon>
        <taxon>Botryosphaeria</taxon>
    </lineage>
</organism>
<feature type="repeat" description="ANK" evidence="3">
    <location>
        <begin position="110"/>
        <end position="142"/>
    </location>
</feature>
<dbReference type="PRINTS" id="PR01415">
    <property type="entry name" value="ANKYRIN"/>
</dbReference>
<name>A0A8H4J254_9PEZI</name>
<comment type="caution">
    <text evidence="4">The sequence shown here is derived from an EMBL/GenBank/DDBJ whole genome shotgun (WGS) entry which is preliminary data.</text>
</comment>
<dbReference type="Pfam" id="PF00023">
    <property type="entry name" value="Ank"/>
    <property type="match status" value="2"/>
</dbReference>
<dbReference type="Gene3D" id="1.25.40.20">
    <property type="entry name" value="Ankyrin repeat-containing domain"/>
    <property type="match status" value="1"/>
</dbReference>
<keyword evidence="2 3" id="KW-0040">ANK repeat</keyword>
<proteinExistence type="predicted"/>
<keyword evidence="5" id="KW-1185">Reference proteome</keyword>
<feature type="repeat" description="ANK" evidence="3">
    <location>
        <begin position="145"/>
        <end position="177"/>
    </location>
</feature>
<protein>
    <submittedName>
        <fullName evidence="4">Uncharacterized protein</fullName>
    </submittedName>
</protein>
<dbReference type="InterPro" id="IPR050745">
    <property type="entry name" value="Multifunctional_regulatory"/>
</dbReference>
<evidence type="ECO:0000256" key="3">
    <source>
        <dbReference type="PROSITE-ProRule" id="PRU00023"/>
    </source>
</evidence>
<gene>
    <name evidence="4" type="ORF">GTA08_BOTSDO12816</name>
</gene>
<dbReference type="InterPro" id="IPR036770">
    <property type="entry name" value="Ankyrin_rpt-contain_sf"/>
</dbReference>
<keyword evidence="1" id="KW-0677">Repeat</keyword>
<dbReference type="SUPFAM" id="SSF48403">
    <property type="entry name" value="Ankyrin repeat"/>
    <property type="match status" value="1"/>
</dbReference>